<keyword evidence="1" id="KW-0812">Transmembrane</keyword>
<dbReference type="OrthoDB" id="345640at2"/>
<dbReference type="AlphaFoldDB" id="A0A3G8H2S5"/>
<evidence type="ECO:0000256" key="1">
    <source>
        <dbReference type="SAM" id="Phobius"/>
    </source>
</evidence>
<gene>
    <name evidence="3" type="ORF">EHF44_15720</name>
</gene>
<dbReference type="EMBL" id="CP033969">
    <property type="protein sequence ID" value="AZG14758.1"/>
    <property type="molecule type" value="Genomic_DNA"/>
</dbReference>
<dbReference type="InterPro" id="IPR038522">
    <property type="entry name" value="T4/T6SS_DotU_sf"/>
</dbReference>
<proteinExistence type="predicted"/>
<dbReference type="RefSeq" id="WP_124684514.1">
    <property type="nucleotide sequence ID" value="NZ_CP033969.1"/>
</dbReference>
<dbReference type="KEGG" id="cpau:EHF44_15720"/>
<dbReference type="PANTHER" id="PTHR38033:SF1">
    <property type="entry name" value="DOTU FAMILY TYPE IV_VI SECRETION SYSTEM PROTEIN"/>
    <property type="match status" value="1"/>
</dbReference>
<keyword evidence="1" id="KW-0472">Membrane</keyword>
<dbReference type="Proteomes" id="UP000270411">
    <property type="component" value="Chromosome 1"/>
</dbReference>
<evidence type="ECO:0000313" key="3">
    <source>
        <dbReference type="EMBL" id="AZG14758.1"/>
    </source>
</evidence>
<organism evidence="3 4">
    <name type="scientific">Cupriavidus pauculus</name>
    <dbReference type="NCBI Taxonomy" id="82633"/>
    <lineage>
        <taxon>Bacteria</taxon>
        <taxon>Pseudomonadati</taxon>
        <taxon>Pseudomonadota</taxon>
        <taxon>Betaproteobacteria</taxon>
        <taxon>Burkholderiales</taxon>
        <taxon>Burkholderiaceae</taxon>
        <taxon>Cupriavidus</taxon>
    </lineage>
</organism>
<accession>A0A3G8H2S5</accession>
<evidence type="ECO:0000259" key="2">
    <source>
        <dbReference type="Pfam" id="PF09850"/>
    </source>
</evidence>
<dbReference type="NCBIfam" id="TIGR03349">
    <property type="entry name" value="IV_VI_DotU"/>
    <property type="match status" value="1"/>
</dbReference>
<dbReference type="InterPro" id="IPR017732">
    <property type="entry name" value="T4/T6SS_DotU"/>
</dbReference>
<feature type="transmembrane region" description="Helical" evidence="1">
    <location>
        <begin position="186"/>
        <end position="203"/>
    </location>
</feature>
<keyword evidence="1" id="KW-1133">Transmembrane helix</keyword>
<dbReference type="PANTHER" id="PTHR38033">
    <property type="entry name" value="MEMBRANE PROTEIN-RELATED"/>
    <property type="match status" value="1"/>
</dbReference>
<protein>
    <submittedName>
        <fullName evidence="3">DotU family type IV/VI secretion system protein</fullName>
    </submittedName>
</protein>
<name>A0A3G8H2S5_9BURK</name>
<reference evidence="4" key="1">
    <citation type="submission" date="2018-11" db="EMBL/GenBank/DDBJ databases">
        <title>FDA dAtabase for Regulatory Grade micrObial Sequences (FDA-ARGOS): Supporting development and validation of Infectious Disease Dx tests.</title>
        <authorList>
            <person name="Goldberg B."/>
            <person name="Campos J."/>
            <person name="Tallon L."/>
            <person name="Sadzewicz L."/>
            <person name="Zhao X."/>
            <person name="Vavikolanu K."/>
            <person name="Mehta A."/>
            <person name="Aluvathingal J."/>
            <person name="Nadendla S."/>
            <person name="Geyer C."/>
            <person name="Nandy P."/>
            <person name="Yan Y."/>
            <person name="Sichtig H."/>
        </authorList>
    </citation>
    <scope>NUCLEOTIDE SEQUENCE [LARGE SCALE GENOMIC DNA]</scope>
    <source>
        <strain evidence="4">FDAARGOS_614</strain>
    </source>
</reference>
<evidence type="ECO:0000313" key="4">
    <source>
        <dbReference type="Proteomes" id="UP000270411"/>
    </source>
</evidence>
<dbReference type="Pfam" id="PF09850">
    <property type="entry name" value="DotU"/>
    <property type="match status" value="1"/>
</dbReference>
<dbReference type="Gene3D" id="1.25.40.590">
    <property type="entry name" value="Type IV / VI secretion system, DotU"/>
    <property type="match status" value="1"/>
</dbReference>
<feature type="domain" description="Type IV / VI secretion system DotU" evidence="2">
    <location>
        <begin position="11"/>
        <end position="203"/>
    </location>
</feature>
<sequence length="216" mass="23685">MTTLAPTCPLALRDTALTVTELNDAARPADTFESFRATCLTHVNRLREELTAAGHPPPVVQDAIYAQCALFDEVALRNLDEPHRSAWEREPLQVKEFQSHNAGEELIARMERRLTEPESVVPLLMVFHTVLGLGFQGKFALEGAGAREALMRAIDERLVRAGVRWDEGPIIVTAGKTRGVRHMPPIAWVGLAVAGAGAVYFLLDRWLTASIAQLAG</sequence>